<dbReference type="GeneID" id="57094665"/>
<gene>
    <name evidence="1" type="ORF">VF08_21235</name>
</gene>
<comment type="caution">
    <text evidence="1">The sequence shown here is derived from an EMBL/GenBank/DDBJ whole genome shotgun (WGS) entry which is preliminary data.</text>
</comment>
<evidence type="ECO:0000313" key="1">
    <source>
        <dbReference type="EMBL" id="PHK01785.1"/>
    </source>
</evidence>
<proteinExistence type="predicted"/>
<protein>
    <submittedName>
        <fullName evidence="1">Uncharacterized protein</fullName>
    </submittedName>
</protein>
<dbReference type="EMBL" id="LAHD01000065">
    <property type="protein sequence ID" value="PHK01785.1"/>
    <property type="molecule type" value="Genomic_DNA"/>
</dbReference>
<name>A0A9Q5ZA10_NOSLI</name>
<reference evidence="1 2" key="1">
    <citation type="submission" date="2015-02" db="EMBL/GenBank/DDBJ databases">
        <title>Nostoc linckia genome annotation.</title>
        <authorList>
            <person name="Zhou Z."/>
        </authorList>
    </citation>
    <scope>NUCLEOTIDE SEQUENCE [LARGE SCALE GENOMIC DNA]</scope>
    <source>
        <strain evidence="2">z8</strain>
    </source>
</reference>
<dbReference type="Proteomes" id="UP000222310">
    <property type="component" value="Unassembled WGS sequence"/>
</dbReference>
<evidence type="ECO:0000313" key="2">
    <source>
        <dbReference type="Proteomes" id="UP000222310"/>
    </source>
</evidence>
<accession>A0A9Q5ZA10</accession>
<organism evidence="1 2">
    <name type="scientific">Nostoc linckia z8</name>
    <dbReference type="NCBI Taxonomy" id="1628746"/>
    <lineage>
        <taxon>Bacteria</taxon>
        <taxon>Bacillati</taxon>
        <taxon>Cyanobacteriota</taxon>
        <taxon>Cyanophyceae</taxon>
        <taxon>Nostocales</taxon>
        <taxon>Nostocaceae</taxon>
        <taxon>Nostoc</taxon>
    </lineage>
</organism>
<sequence length="523" mass="58493">MGLADIVESALESRVVRSAIGERVFNNSFEDSEQDDEGGFLGWIWNGGKRLVGFLAAEAGKFISFSLTGLWSLFVSTSQFIWNFNWNMTDTEIDQQIQQRWNALSGMLGGTLGNAVGYLACGVLPGATIFAFNEPLGAYVLENVAEEMAEEFMSNVAGLIRYTFMSGVQSLILWGFKNVRKFIKSNSALVGRLFGNKAEKLVKAWGSEGSKPWSFAIAVDNAVESIPNEAVRNFVEEFLEEAWDACVEAGYVVANSIDSYLAMEKLRQQNQPPLGRTRYVEIQPDRSIENQRIILAGPQEALRPVIVQTLTNYQMMEDKDIGTFVGSPIDEYLRAKPRSISLQIQFFSNKTPPWTKRGDDRLVSATCSVPDIDPTKLDWEKIKLACGGVNGYLYGRYRVTGFLDNGRQMAIYAATADEAEDRMKELLKLSKAELLKKPTITEDRTEDSTGSYLKQPARVYPAYFTILNQYQIPGAAGSGIPINGKRYIRKNDRIDLWVEAKPLDFEERILELLKKPGAENVTT</sequence>
<dbReference type="AlphaFoldDB" id="A0A9Q5ZA10"/>
<dbReference type="RefSeq" id="WP_099070400.1">
    <property type="nucleotide sequence ID" value="NZ_LAHD01000065.1"/>
</dbReference>